<organism evidence="2 3">
    <name type="scientific">Paraburkholderia elongata</name>
    <dbReference type="NCBI Taxonomy" id="2675747"/>
    <lineage>
        <taxon>Bacteria</taxon>
        <taxon>Pseudomonadati</taxon>
        <taxon>Pseudomonadota</taxon>
        <taxon>Betaproteobacteria</taxon>
        <taxon>Burkholderiales</taxon>
        <taxon>Burkholderiaceae</taxon>
        <taxon>Paraburkholderia</taxon>
    </lineage>
</organism>
<gene>
    <name evidence="2" type="ORF">GNZ13_47380</name>
</gene>
<comment type="caution">
    <text evidence="2">The sequence shown here is derived from an EMBL/GenBank/DDBJ whole genome shotgun (WGS) entry which is preliminary data.</text>
</comment>
<dbReference type="EMBL" id="WOEZ01000292">
    <property type="protein sequence ID" value="NPT61951.1"/>
    <property type="molecule type" value="Genomic_DNA"/>
</dbReference>
<evidence type="ECO:0000313" key="2">
    <source>
        <dbReference type="EMBL" id="NPT61951.1"/>
    </source>
</evidence>
<reference evidence="2 3" key="1">
    <citation type="submission" date="2019-11" db="EMBL/GenBank/DDBJ databases">
        <title>Metabolism of dissolved organic matter in forest soils.</title>
        <authorList>
            <person name="Cyle K.T."/>
            <person name="Wilhelm R.C."/>
            <person name="Martinez C.E."/>
        </authorList>
    </citation>
    <scope>NUCLEOTIDE SEQUENCE [LARGE SCALE GENOMIC DNA]</scope>
    <source>
        <strain evidence="2 3">5N</strain>
    </source>
</reference>
<evidence type="ECO:0000313" key="3">
    <source>
        <dbReference type="Proteomes" id="UP000655523"/>
    </source>
</evidence>
<feature type="chain" id="PRO_5036810500" evidence="1">
    <location>
        <begin position="26"/>
        <end position="201"/>
    </location>
</feature>
<accession>A0A972NZ93</accession>
<dbReference type="AlphaFoldDB" id="A0A972NZ93"/>
<dbReference type="Proteomes" id="UP000655523">
    <property type="component" value="Unassembled WGS sequence"/>
</dbReference>
<dbReference type="RefSeq" id="WP_172178066.1">
    <property type="nucleotide sequence ID" value="NZ_WOEZ01000292.1"/>
</dbReference>
<proteinExistence type="predicted"/>
<name>A0A972NZ93_9BURK</name>
<keyword evidence="1" id="KW-0732">Signal</keyword>
<protein>
    <submittedName>
        <fullName evidence="2">Uncharacterized protein</fullName>
    </submittedName>
</protein>
<evidence type="ECO:0000256" key="1">
    <source>
        <dbReference type="SAM" id="SignalP"/>
    </source>
</evidence>
<feature type="signal peptide" evidence="1">
    <location>
        <begin position="1"/>
        <end position="25"/>
    </location>
</feature>
<sequence length="201" mass="20522">MKIKHLSILSATAVALLSLSGAAQADGPDGHGSPGGSRGLCSNATLKGPYGFTGHGEILGLIGPDNKVHPYASTSILDDVALVTFDGAGSFTRTDFGVIGGLPKGGQTTFNPNQKGTYTVNSDCTGTMQIVYTAGGAVPAGVETDLNIVVAADGTLIESVVYRAVTVSGESGDSKVTCPQYCEQGVQESFEGKKVVVYGFR</sequence>
<keyword evidence="3" id="KW-1185">Reference proteome</keyword>